<feature type="domain" description="PKS/mFAS DH" evidence="13">
    <location>
        <begin position="816"/>
        <end position="1098"/>
    </location>
</feature>
<dbReference type="GO" id="GO:0004312">
    <property type="term" value="F:fatty acid synthase activity"/>
    <property type="evidence" value="ECO:0007669"/>
    <property type="project" value="TreeGrafter"/>
</dbReference>
<dbReference type="Proteomes" id="UP001059745">
    <property type="component" value="Chromosome 2"/>
</dbReference>
<dbReference type="Pfam" id="PF14765">
    <property type="entry name" value="PS-DH"/>
    <property type="match status" value="1"/>
</dbReference>
<dbReference type="InterPro" id="IPR009081">
    <property type="entry name" value="PP-bd_ACP"/>
</dbReference>
<evidence type="ECO:0000256" key="6">
    <source>
        <dbReference type="ARBA" id="ARBA00022679"/>
    </source>
</evidence>
<dbReference type="PROSITE" id="PS00606">
    <property type="entry name" value="KS3_1"/>
    <property type="match status" value="1"/>
</dbReference>
<dbReference type="Pfam" id="PF21089">
    <property type="entry name" value="PKS_DH_N"/>
    <property type="match status" value="1"/>
</dbReference>
<dbReference type="InterPro" id="IPR013968">
    <property type="entry name" value="PKS_KR"/>
</dbReference>
<keyword evidence="6" id="KW-0808">Transferase</keyword>
<dbReference type="InterPro" id="IPR049900">
    <property type="entry name" value="PKS_mFAS_DH"/>
</dbReference>
<name>A0AB38TXR8_BURGA</name>
<dbReference type="InterPro" id="IPR054514">
    <property type="entry name" value="RhiE-like_linker"/>
</dbReference>
<evidence type="ECO:0000313" key="15">
    <source>
        <dbReference type="Proteomes" id="UP001059745"/>
    </source>
</evidence>
<dbReference type="SMART" id="SM00826">
    <property type="entry name" value="PKS_DH"/>
    <property type="match status" value="1"/>
</dbReference>
<dbReference type="PROSITE" id="PS50075">
    <property type="entry name" value="CARRIER"/>
    <property type="match status" value="4"/>
</dbReference>
<evidence type="ECO:0000313" key="14">
    <source>
        <dbReference type="EMBL" id="UWX72571.1"/>
    </source>
</evidence>
<dbReference type="GO" id="GO:0031177">
    <property type="term" value="F:phosphopantetheine binding"/>
    <property type="evidence" value="ECO:0007669"/>
    <property type="project" value="InterPro"/>
</dbReference>
<dbReference type="Gene3D" id="1.10.1240.100">
    <property type="match status" value="3"/>
</dbReference>
<dbReference type="EMBL" id="CP104215">
    <property type="protein sequence ID" value="UWX72571.1"/>
    <property type="molecule type" value="Genomic_DNA"/>
</dbReference>
<dbReference type="InterPro" id="IPR020806">
    <property type="entry name" value="PKS_PP-bd"/>
</dbReference>
<keyword evidence="3" id="KW-0596">Phosphopantetheine</keyword>
<dbReference type="RefSeq" id="WP_260531570.1">
    <property type="nucleotide sequence ID" value="NZ_CP104215.1"/>
</dbReference>
<evidence type="ECO:0000259" key="11">
    <source>
        <dbReference type="PROSITE" id="PS50075"/>
    </source>
</evidence>
<keyword evidence="4" id="KW-0963">Cytoplasm</keyword>
<dbReference type="Pfam" id="PF00109">
    <property type="entry name" value="ketoacyl-synt"/>
    <property type="match status" value="3"/>
</dbReference>
<dbReference type="InterPro" id="IPR049551">
    <property type="entry name" value="PKS_DH_C"/>
</dbReference>
<evidence type="ECO:0000256" key="9">
    <source>
        <dbReference type="PROSITE-ProRule" id="PRU01363"/>
    </source>
</evidence>
<dbReference type="GO" id="GO:0004315">
    <property type="term" value="F:3-oxoacyl-[acyl-carrier-protein] synthase activity"/>
    <property type="evidence" value="ECO:0007669"/>
    <property type="project" value="InterPro"/>
</dbReference>
<dbReference type="GO" id="GO:0071770">
    <property type="term" value="P:DIM/DIP cell wall layer assembly"/>
    <property type="evidence" value="ECO:0007669"/>
    <property type="project" value="TreeGrafter"/>
</dbReference>
<dbReference type="PROSITE" id="PS52019">
    <property type="entry name" value="PKS_MFAS_DH"/>
    <property type="match status" value="1"/>
</dbReference>
<dbReference type="InterPro" id="IPR020841">
    <property type="entry name" value="PKS_Beta-ketoAc_synthase_dom"/>
</dbReference>
<evidence type="ECO:0000256" key="3">
    <source>
        <dbReference type="ARBA" id="ARBA00022450"/>
    </source>
</evidence>
<feature type="region of interest" description="N-terminal hotdog fold" evidence="9">
    <location>
        <begin position="816"/>
        <end position="933"/>
    </location>
</feature>
<dbReference type="Gene3D" id="3.40.50.720">
    <property type="entry name" value="NAD(P)-binding Rossmann-like Domain"/>
    <property type="match status" value="2"/>
</dbReference>
<keyword evidence="5" id="KW-0597">Phosphoprotein</keyword>
<dbReference type="SMART" id="SM01294">
    <property type="entry name" value="PKS_PP_betabranch"/>
    <property type="match status" value="3"/>
</dbReference>
<dbReference type="InterPro" id="IPR014030">
    <property type="entry name" value="Ketoacyl_synth_N"/>
</dbReference>
<dbReference type="CDD" id="cd00833">
    <property type="entry name" value="PKS"/>
    <property type="match status" value="3"/>
</dbReference>
<feature type="compositionally biased region" description="Basic residues" evidence="10">
    <location>
        <begin position="1698"/>
        <end position="1707"/>
    </location>
</feature>
<dbReference type="PANTHER" id="PTHR43775">
    <property type="entry name" value="FATTY ACID SYNTHASE"/>
    <property type="match status" value="1"/>
</dbReference>
<dbReference type="PRINTS" id="PR00081">
    <property type="entry name" value="GDHRDH"/>
</dbReference>
<feature type="domain" description="Ketosynthase family 3 (KS3)" evidence="12">
    <location>
        <begin position="2723"/>
        <end position="3139"/>
    </location>
</feature>
<feature type="domain" description="Ketosynthase family 3 (KS3)" evidence="12">
    <location>
        <begin position="1717"/>
        <end position="2158"/>
    </location>
</feature>
<evidence type="ECO:0000256" key="1">
    <source>
        <dbReference type="ARBA" id="ARBA00004496"/>
    </source>
</evidence>
<dbReference type="SMART" id="SM00823">
    <property type="entry name" value="PKS_PP"/>
    <property type="match status" value="4"/>
</dbReference>
<dbReference type="SUPFAM" id="SSF53901">
    <property type="entry name" value="Thiolase-like"/>
    <property type="match status" value="3"/>
</dbReference>
<protein>
    <submittedName>
        <fullName evidence="14">SDR family NAD(P)-dependent oxidoreductase</fullName>
    </submittedName>
</protein>
<feature type="domain" description="Carrier" evidence="11">
    <location>
        <begin position="2570"/>
        <end position="2647"/>
    </location>
</feature>
<dbReference type="Pfam" id="PF22336">
    <property type="entry name" value="RhiE-like_linker"/>
    <property type="match status" value="3"/>
</dbReference>
<dbReference type="SUPFAM" id="SSF51735">
    <property type="entry name" value="NAD(P)-binding Rossmann-fold domains"/>
    <property type="match status" value="3"/>
</dbReference>
<dbReference type="InterPro" id="IPR057326">
    <property type="entry name" value="KR_dom"/>
</dbReference>
<feature type="region of interest" description="Disordered" evidence="10">
    <location>
        <begin position="1540"/>
        <end position="1562"/>
    </location>
</feature>
<feature type="active site" description="Proton donor; for dehydratase activity" evidence="9">
    <location>
        <position position="1012"/>
    </location>
</feature>
<evidence type="ECO:0000256" key="2">
    <source>
        <dbReference type="ARBA" id="ARBA00004792"/>
    </source>
</evidence>
<dbReference type="InterPro" id="IPR036736">
    <property type="entry name" value="ACP-like_sf"/>
</dbReference>
<evidence type="ECO:0000259" key="13">
    <source>
        <dbReference type="PROSITE" id="PS52019"/>
    </source>
</evidence>
<gene>
    <name evidence="14" type="ORF">NYZ96_29550</name>
</gene>
<dbReference type="InterPro" id="IPR036291">
    <property type="entry name" value="NAD(P)-bd_dom_sf"/>
</dbReference>
<keyword evidence="7" id="KW-0677">Repeat</keyword>
<dbReference type="InterPro" id="IPR016039">
    <property type="entry name" value="Thiolase-like"/>
</dbReference>
<dbReference type="GO" id="GO:0005737">
    <property type="term" value="C:cytoplasm"/>
    <property type="evidence" value="ECO:0007669"/>
    <property type="project" value="UniProtKB-SubCell"/>
</dbReference>
<dbReference type="CDD" id="cd08953">
    <property type="entry name" value="KR_2_SDR_x"/>
    <property type="match status" value="2"/>
</dbReference>
<dbReference type="Gene3D" id="3.10.129.110">
    <property type="entry name" value="Polyketide synthase dehydratase"/>
    <property type="match status" value="1"/>
</dbReference>
<feature type="domain" description="Carrier" evidence="11">
    <location>
        <begin position="59"/>
        <end position="135"/>
    </location>
</feature>
<feature type="compositionally biased region" description="Low complexity" evidence="10">
    <location>
        <begin position="1552"/>
        <end position="1562"/>
    </location>
</feature>
<evidence type="ECO:0000256" key="10">
    <source>
        <dbReference type="SAM" id="MobiDB-lite"/>
    </source>
</evidence>
<dbReference type="Pfam" id="PF02801">
    <property type="entry name" value="Ketoacyl-synt_C"/>
    <property type="match status" value="3"/>
</dbReference>
<dbReference type="SMART" id="SM00822">
    <property type="entry name" value="PKS_KR"/>
    <property type="match status" value="2"/>
</dbReference>
<feature type="domain" description="Ketosynthase family 3 (KS3)" evidence="12">
    <location>
        <begin position="197"/>
        <end position="637"/>
    </location>
</feature>
<dbReference type="InterPro" id="IPR050091">
    <property type="entry name" value="PKS_NRPS_Biosynth_Enz"/>
</dbReference>
<dbReference type="Gene3D" id="3.40.47.10">
    <property type="match status" value="3"/>
</dbReference>
<dbReference type="PROSITE" id="PS00012">
    <property type="entry name" value="PHOSPHOPANTETHEINE"/>
    <property type="match status" value="4"/>
</dbReference>
<dbReference type="InterPro" id="IPR042104">
    <property type="entry name" value="PKS_dehydratase_sf"/>
</dbReference>
<evidence type="ECO:0000256" key="5">
    <source>
        <dbReference type="ARBA" id="ARBA00022553"/>
    </source>
</evidence>
<feature type="region of interest" description="Disordered" evidence="10">
    <location>
        <begin position="2680"/>
        <end position="2712"/>
    </location>
</feature>
<dbReference type="Pfam" id="PF08659">
    <property type="entry name" value="KR"/>
    <property type="match status" value="2"/>
</dbReference>
<evidence type="ECO:0000259" key="12">
    <source>
        <dbReference type="PROSITE" id="PS52004"/>
    </source>
</evidence>
<dbReference type="SMART" id="SM00825">
    <property type="entry name" value="PKS_KS"/>
    <property type="match status" value="3"/>
</dbReference>
<reference evidence="14" key="1">
    <citation type="submission" date="2022-09" db="EMBL/GenBank/DDBJ databases">
        <title>Genomic of Burkholderia gladioli.</title>
        <authorList>
            <person name="Wu H."/>
        </authorList>
    </citation>
    <scope>NUCLEOTIDE SEQUENCE</scope>
    <source>
        <strain evidence="14">ZN-S4</strain>
    </source>
</reference>
<evidence type="ECO:0000256" key="7">
    <source>
        <dbReference type="ARBA" id="ARBA00022737"/>
    </source>
</evidence>
<dbReference type="SUPFAM" id="SSF47336">
    <property type="entry name" value="ACP-like"/>
    <property type="match status" value="4"/>
</dbReference>
<dbReference type="InterPro" id="IPR020807">
    <property type="entry name" value="PKS_DH"/>
</dbReference>
<dbReference type="Gene3D" id="1.10.1200.10">
    <property type="entry name" value="ACP-like"/>
    <property type="match status" value="4"/>
</dbReference>
<comment type="pathway">
    <text evidence="2">Antibiotic biosynthesis.</text>
</comment>
<dbReference type="InterPro" id="IPR006162">
    <property type="entry name" value="Ppantetheine_attach_site"/>
</dbReference>
<dbReference type="InterPro" id="IPR014031">
    <property type="entry name" value="Ketoacyl_synth_C"/>
</dbReference>
<dbReference type="InterPro" id="IPR018201">
    <property type="entry name" value="Ketoacyl_synth_AS"/>
</dbReference>
<feature type="domain" description="Carrier" evidence="11">
    <location>
        <begin position="1572"/>
        <end position="1648"/>
    </location>
</feature>
<feature type="region of interest" description="Disordered" evidence="10">
    <location>
        <begin position="1692"/>
        <end position="1713"/>
    </location>
</feature>
<dbReference type="FunFam" id="3.40.47.10:FF:000019">
    <property type="entry name" value="Polyketide synthase type I"/>
    <property type="match status" value="3"/>
</dbReference>
<evidence type="ECO:0000256" key="8">
    <source>
        <dbReference type="ARBA" id="ARBA00054155"/>
    </source>
</evidence>
<accession>A0AB38TXR8</accession>
<dbReference type="PANTHER" id="PTHR43775:SF37">
    <property type="entry name" value="SI:DKEY-61P9.11"/>
    <property type="match status" value="1"/>
</dbReference>
<sequence length="3795" mass="399158">MNPATQRADVRDEITALYRQIQAGSIERGEAAARIARLRALARDGGSDGSSGTDDGPAVPLAAIVEAVKTRVAAVLEVPLARIEVDAPLDRYGIDSVTVMRLTGEFERELGPLSKTLLFEYRTVGEVSRYFSVSHAASVARWLGVAASAPSAPPGAYQAGARTMRAMAVATRGLAVPPATASASLPRDRPEATATGTQAVAVIGLAGRYPQAADLDAFWENLSTGRDCITEIPSTRWDHEAYFDARKGQPGKSYSKWGGFLDGVDEFDPSFFSISPREAQLMDPQERLFLQCAYHALEDAGHTRASLGAARVGVFVGVMYEEYPYHGSPSQGTTQPQALGGSSASIANRVSYTFNLNGPSIAMDTMCSSSLTALHLACQSLRLGECELALAGGVNVSIHPNKYLGLSQGQFASSEGRCRSFGAGGDGYVPSEGVGCVLLRPLAAAEAAGDRILGVIRASAINHGGRTNGYTVPNPNAQGELIAEALRASGVDARAISYLEAHGTGTALGDPIEIAGLVKAYGAWEGEPGEPGDARLEPCAIGSVKSNIGHCESAAGIAGLTKVLLQMRHGKLAPSLHAQTLNPLIDFGRTPFRVQRELAPWRRPRVRVDGVEREMPRLAGISSFGAGGANAHVIVEEYVARAVEAADARREGQPAIVVLSARSEAQVLIQARNLQAAIVREAYGEGELAALAHTLQAGREAFEVRLATTVTSMAMLVERLASLAGEAPDYSAWMRGETRRDAADLPAPEMVEGWLAQGRVEPLLRAWLDGLAFDWRRLRAADPPIRPLRLPGYPFARQRYWADPPAAAAPRVARLHPLLHENRSTAFEPQFVSHFDGREACLADHRVAHARVLPGAAQLEIARAAAALSLGEAAALELTEVAWLQPACFDEQGGSLRIALFVDSETEAEFDIGSLDGDTVYSQGRLRLREAASPVVLELASLRAACGQVPLAPEALYASFAAAGLQYGPAHRAIAELRTGLDTAGRPQVLARLEVPDGAADEALVLHPSLVDGAIQATIGLLLVPGGARRAMLPARLGRVGVAAATPARGWAWLRFAEGSGPEDVAPRIDLSICDEHGAVALEIEALTLMPAPVASQTGVETLWLAPAWAEAEAPLDAPRGAAQPTREVFVAGRLPEGVLAALARRYGESRVHVAPGADAMPLAARYVAAADALFAIVRERLADVASGECLFQLLRVEDGTAGAACLDGLGALLRTASIENPRFATQSIRIDAADATDGETLLALLDANARERDSREIAYLDGRRRQRRHLELSQPDGDVPAWPAGTVALITGGLGGIGYRVAESIAASGPGTTLLLCGRSEPADAAARLGALRAAGANAEFVRTDITDAAATEALVAGIVARHGRLDTVIHSAGIVRDNFVIRKNASELHAVLAPKVAGLVNLDAATRSLPLRELIVFSSVSGAFGNAGQADYACANAFMDAFAAWRATRVAAGERSGRTLSIGWPLWAEGGMRVDAAVEAKLRRDGLAPLDTASGLAVLARCRQLPPELTQVVVLAGDAARLRARHGLAAAAIGTAASAPNRAPNPAPNPASLSSVPGGQDATRAASAALLADEALRHVKRQLAAVIRLPVERIDEDASFEEYGIDSVMAVELTDRLERACGPLSKTLLFEYQSVRDLTAFLVRHHAEGLGAALGLGEASSDGETAKAEVAVAALAAGAVATARAAGPALAPVAPRTRRRPRGRLPGRESEPPRITAIAVIGLAGRYPQAADLDAFWENLSTGRDCITEIPSTRWDHEAYFDARKGQPGKSYSKWGGFLDGVDEFDPFFFNISPREAQLMDPQERLFLQCAYHALEDAGHTRASLGAVRVGVFVGVMYEEYHLLSDPAGGDLAQTYIPGGYLSSVANRVSYFGNFRGPSFGVDTMCSSSLTALHLACQSLRLGECELALAGGVNVSIHPNKYLGLSQGQFASSEGRCRSFGAGGDGYVPSEGVGCVLLRPLAAAEAAGDRILGVIRASAINHGGRTNGYTVPNPNAQGELIAEALRASGVDARAISYLEAHGTGTALGDPIEIAGLVKAYGAWEGEPGEPGDARLEPCAIGSVKSNIGHCESAAGIAGLTKVLLQMRHGKLAPSLHAQTLNPLIDFGRTPFRVQRELAPWRRPRVRVDGVEREMPRLAGISSFGAGGANAHVIVEEYVARAVEAADARREGQPAIVVLSARSEAQVLIQARNLQAAIVREAYGEGELAALAHTLQAGREAFEVRLATTVTSMAMLVERLASLAGETPDYSAWMRGEARRDGNDALAHFAKDPELNEVLRKWLRAGNPVRIAELWTRGLDIDWAAMQEDGPAPARLRLPGYPFATKRYWMARADGSPALAARAAVPARPEPTTRAAVPPAAVEVLAEVLADAPRVAIVLGEPGGFEARSEGAARAASIRLAVLDPLDEFEPPATSAAPAAARQDDGQTAAAARRVPAGIEVSIERLRLSLAQMLCAEAADLGADVPFGELGLDSVVGVEWTRAIGREYGVTLAAATLYDHPTLTTLAAWLAATVEAGAAIATAGRDVPPRPDAHPVRLVEPNQGVATPLAAAAAVEGGNEAEVAAGMAMPIEALVERLAGTLAQALCAEREEIDPDTPFAELGIDSVVGVEWVRDINRAFGTELKATVLFDHATVKLLAAHLAPLACPAPHSVRVDPPAAPVEQLAAASAVPARELADTARHAGSRGHVQAVEPAAPVAKTGNAPRVEAGSPCARPASVAGAMRIAVIGGAGRYPGAPDLDSYWRNLAAGVDSVGEVPAWRWSGQPYADDEALYCRRLGALDDIEYFDPLFFNISPAEAELIDPQHRLFLQESHRAFEDAGYAGAGLDGLNCGVYLGIMGCEYAQIVMRAGRGSATGASAAIAAGRVAYHYNLNGPAIPVDTACSSSLVAIHLAALALERGEIDLALAGGVSLYLSAETYARMCEAGMLSRSGSCRSFDDGADGFVPGEGVGAVVLKRLDDALRDGDRVDAVIVASGINQDGRTNGITAPSMKSQAALLRTVHARHGIDPASIGYVEAHGTGTRLGDPIELAALATAFGAAPRAGGPCALGAVKTNLGHTSAAAGVAGLHKILLCLRHRELVPSLHFTRPNAHFEFAGSGLRLVSEREAWATHGDAPRRAALSSFGYSGTNAHLVVEEYVDARLGAGEPSREPLDLVLSAKTPAQLRARAAALLERIEDGAYRDRDLPRIAWTLLHGRAAFGERLGIVAVDLGGLAQGLRAFLEGRGVPNLFVPGGGAEDSALVRWVEGGAFDAPRVSHGECQPVRIGLPTYPFARLRCWVETERAVAPLAAAVPVASAQASASAPAAASSQDPRREDGTSLQAFASEWVVDTRDGAAAIPPGRVVLVAAREGDTLADALGVDWPEAARLDPARDGGSPETLREVLGAAGSIGRLIWLLPREAGTSAELLAAAQAGGVGFGLRLVQALLALGYGTRALRLDVLTRQAAALDGEAVEPAHAGVHGLLGALAKEYPHWSVRLADLPADDSAREPLAQSLRREADPQGELLAWRGGAWHRERMVPVGLPARAAAAPFRERGVYVVIGGAGGLGVVLTEHLVRHYRARVAWIGRRPMDASIAANLDRIAALGQRPLYLQADATDARALARAREAIHADFGPVQGLVHSAIVLKDRALAGMDEARFEASLRAKVDTSVWMAAAFGSEPLDFVLFFSSMQSFLKAPGQSNYAAGCTFADAYARHLARSWPCAVKIMNWGYWGSAGVVADPAYRRRMAELGIGSIEAAEGMDAVERLLGSPRMQLAVVRQRRADDDSNQRDAGYDGGAVETAPAMEALWND</sequence>
<comment type="function">
    <text evidence="8">Involved in production of the polyketide antibiotic thailandamide.</text>
</comment>
<dbReference type="Pfam" id="PF00550">
    <property type="entry name" value="PP-binding"/>
    <property type="match status" value="4"/>
</dbReference>
<dbReference type="InterPro" id="IPR002347">
    <property type="entry name" value="SDR_fam"/>
</dbReference>
<dbReference type="PROSITE" id="PS52004">
    <property type="entry name" value="KS3_2"/>
    <property type="match status" value="3"/>
</dbReference>
<organism evidence="14 15">
    <name type="scientific">Burkholderia gladioli</name>
    <name type="common">Pseudomonas marginata</name>
    <name type="synonym">Phytomonas marginata</name>
    <dbReference type="NCBI Taxonomy" id="28095"/>
    <lineage>
        <taxon>Bacteria</taxon>
        <taxon>Pseudomonadati</taxon>
        <taxon>Pseudomonadota</taxon>
        <taxon>Betaproteobacteria</taxon>
        <taxon>Burkholderiales</taxon>
        <taxon>Burkholderiaceae</taxon>
        <taxon>Burkholderia</taxon>
    </lineage>
</organism>
<feature type="region of interest" description="C-terminal hotdog fold" evidence="9">
    <location>
        <begin position="947"/>
        <end position="1098"/>
    </location>
</feature>
<dbReference type="GO" id="GO:0005886">
    <property type="term" value="C:plasma membrane"/>
    <property type="evidence" value="ECO:0007669"/>
    <property type="project" value="TreeGrafter"/>
</dbReference>
<proteinExistence type="predicted"/>
<feature type="domain" description="Carrier" evidence="11">
    <location>
        <begin position="2438"/>
        <end position="2515"/>
    </location>
</feature>
<dbReference type="GO" id="GO:0006633">
    <property type="term" value="P:fatty acid biosynthetic process"/>
    <property type="evidence" value="ECO:0007669"/>
    <property type="project" value="InterPro"/>
</dbReference>
<comment type="subcellular location">
    <subcellularLocation>
        <location evidence="1">Cytoplasm</location>
    </subcellularLocation>
</comment>
<feature type="active site" description="Proton acceptor; for dehydratase activity" evidence="9">
    <location>
        <position position="845"/>
    </location>
</feature>
<evidence type="ECO:0000256" key="4">
    <source>
        <dbReference type="ARBA" id="ARBA00022490"/>
    </source>
</evidence>
<dbReference type="InterPro" id="IPR049552">
    <property type="entry name" value="PKS_DH_N"/>
</dbReference>